<evidence type="ECO:0000313" key="2">
    <source>
        <dbReference type="EMBL" id="RIA86447.1"/>
    </source>
</evidence>
<comment type="caution">
    <text evidence="2">The sequence shown here is derived from an EMBL/GenBank/DDBJ whole genome shotgun (WGS) entry which is preliminary data.</text>
</comment>
<feature type="transmembrane region" description="Helical" evidence="1">
    <location>
        <begin position="21"/>
        <end position="42"/>
    </location>
</feature>
<evidence type="ECO:0000313" key="3">
    <source>
        <dbReference type="Proteomes" id="UP000265703"/>
    </source>
</evidence>
<keyword evidence="3" id="KW-1185">Reference proteome</keyword>
<accession>A0A397SR84</accession>
<feature type="transmembrane region" description="Helical" evidence="1">
    <location>
        <begin position="48"/>
        <end position="64"/>
    </location>
</feature>
<reference evidence="2 3" key="1">
    <citation type="submission" date="2018-06" db="EMBL/GenBank/DDBJ databases">
        <title>Comparative genomics reveals the genomic features of Rhizophagus irregularis, R. cerebriforme, R. diaphanum and Gigaspora rosea, and their symbiotic lifestyle signature.</title>
        <authorList>
            <person name="Morin E."/>
            <person name="San Clemente H."/>
            <person name="Chen E.C.H."/>
            <person name="De La Providencia I."/>
            <person name="Hainaut M."/>
            <person name="Kuo A."/>
            <person name="Kohler A."/>
            <person name="Murat C."/>
            <person name="Tang N."/>
            <person name="Roy S."/>
            <person name="Loubradou J."/>
            <person name="Henrissat B."/>
            <person name="Grigoriev I.V."/>
            <person name="Corradi N."/>
            <person name="Roux C."/>
            <person name="Martin F.M."/>
        </authorList>
    </citation>
    <scope>NUCLEOTIDE SEQUENCE [LARGE SCALE GENOMIC DNA]</scope>
    <source>
        <strain evidence="2 3">DAOM 227022</strain>
    </source>
</reference>
<gene>
    <name evidence="2" type="ORF">C1645_779632</name>
</gene>
<dbReference type="AlphaFoldDB" id="A0A397SR84"/>
<dbReference type="Proteomes" id="UP000265703">
    <property type="component" value="Unassembled WGS sequence"/>
</dbReference>
<organism evidence="2 3">
    <name type="scientific">Glomus cerebriforme</name>
    <dbReference type="NCBI Taxonomy" id="658196"/>
    <lineage>
        <taxon>Eukaryota</taxon>
        <taxon>Fungi</taxon>
        <taxon>Fungi incertae sedis</taxon>
        <taxon>Mucoromycota</taxon>
        <taxon>Glomeromycotina</taxon>
        <taxon>Glomeromycetes</taxon>
        <taxon>Glomerales</taxon>
        <taxon>Glomeraceae</taxon>
        <taxon>Glomus</taxon>
    </lineage>
</organism>
<sequence>MNARSQGSLVLPVLQLRFSYFSLHVSFLIHFFIFFLLFLFHISFFTNFISFFLDLLVLSILQLIK</sequence>
<dbReference type="EMBL" id="QKYT01000363">
    <property type="protein sequence ID" value="RIA86447.1"/>
    <property type="molecule type" value="Genomic_DNA"/>
</dbReference>
<name>A0A397SR84_9GLOM</name>
<keyword evidence="1" id="KW-0472">Membrane</keyword>
<proteinExistence type="predicted"/>
<evidence type="ECO:0000256" key="1">
    <source>
        <dbReference type="SAM" id="Phobius"/>
    </source>
</evidence>
<feature type="non-terminal residue" evidence="2">
    <location>
        <position position="65"/>
    </location>
</feature>
<keyword evidence="1" id="KW-0812">Transmembrane</keyword>
<protein>
    <submittedName>
        <fullName evidence="2">Uncharacterized protein</fullName>
    </submittedName>
</protein>
<keyword evidence="1" id="KW-1133">Transmembrane helix</keyword>